<feature type="transmembrane region" description="Helical" evidence="15">
    <location>
        <begin position="155"/>
        <end position="183"/>
    </location>
</feature>
<feature type="domain" description="HAMP" evidence="17">
    <location>
        <begin position="180"/>
        <end position="233"/>
    </location>
</feature>
<reference evidence="18 19" key="1">
    <citation type="submission" date="2020-08" db="EMBL/GenBank/DDBJ databases">
        <title>Functional genomics of gut bacteria from endangered species of beetles.</title>
        <authorList>
            <person name="Carlos-Shanley C."/>
        </authorList>
    </citation>
    <scope>NUCLEOTIDE SEQUENCE [LARGE SCALE GENOMIC DNA]</scope>
    <source>
        <strain evidence="18 19">S00239</strain>
    </source>
</reference>
<evidence type="ECO:0000256" key="9">
    <source>
        <dbReference type="ARBA" id="ARBA00022777"/>
    </source>
</evidence>
<dbReference type="SUPFAM" id="SSF55874">
    <property type="entry name" value="ATPase domain of HSP90 chaperone/DNA topoisomerase II/histidine kinase"/>
    <property type="match status" value="1"/>
</dbReference>
<evidence type="ECO:0000256" key="11">
    <source>
        <dbReference type="ARBA" id="ARBA00022989"/>
    </source>
</evidence>
<dbReference type="RefSeq" id="WP_184303820.1">
    <property type="nucleotide sequence ID" value="NZ_JACHLP010000010.1"/>
</dbReference>
<feature type="domain" description="Histidine kinase" evidence="16">
    <location>
        <begin position="428"/>
        <end position="624"/>
    </location>
</feature>
<dbReference type="AlphaFoldDB" id="A0A840LI14"/>
<dbReference type="PIRSF" id="PIRSF003167">
    <property type="entry name" value="STHK_NarX/NarQ"/>
    <property type="match status" value="1"/>
</dbReference>
<keyword evidence="6 14" id="KW-0808">Transferase</keyword>
<evidence type="ECO:0000256" key="1">
    <source>
        <dbReference type="ARBA" id="ARBA00000085"/>
    </source>
</evidence>
<keyword evidence="7 15" id="KW-0812">Transmembrane</keyword>
<dbReference type="CDD" id="cd06225">
    <property type="entry name" value="HAMP"/>
    <property type="match status" value="1"/>
</dbReference>
<keyword evidence="13 14" id="KW-0472">Membrane</keyword>
<evidence type="ECO:0000256" key="4">
    <source>
        <dbReference type="ARBA" id="ARBA00022519"/>
    </source>
</evidence>
<dbReference type="GO" id="GO:0005886">
    <property type="term" value="C:plasma membrane"/>
    <property type="evidence" value="ECO:0007669"/>
    <property type="project" value="UniProtKB-SubCell"/>
</dbReference>
<dbReference type="SMART" id="SM00304">
    <property type="entry name" value="HAMP"/>
    <property type="match status" value="1"/>
</dbReference>
<evidence type="ECO:0000256" key="2">
    <source>
        <dbReference type="ARBA" id="ARBA00004429"/>
    </source>
</evidence>
<dbReference type="SMART" id="SM00387">
    <property type="entry name" value="HATPase_c"/>
    <property type="match status" value="1"/>
</dbReference>
<dbReference type="InterPro" id="IPR050482">
    <property type="entry name" value="Sensor_HK_TwoCompSys"/>
</dbReference>
<dbReference type="InterPro" id="IPR003660">
    <property type="entry name" value="HAMP_dom"/>
</dbReference>
<keyword evidence="3 14" id="KW-1003">Cell membrane</keyword>
<dbReference type="SUPFAM" id="SSF55781">
    <property type="entry name" value="GAF domain-like"/>
    <property type="match status" value="1"/>
</dbReference>
<evidence type="ECO:0000256" key="13">
    <source>
        <dbReference type="ARBA" id="ARBA00023136"/>
    </source>
</evidence>
<dbReference type="Pfam" id="PF13675">
    <property type="entry name" value="PilJ"/>
    <property type="match status" value="1"/>
</dbReference>
<evidence type="ECO:0000256" key="10">
    <source>
        <dbReference type="ARBA" id="ARBA00022840"/>
    </source>
</evidence>
<comment type="catalytic activity">
    <reaction evidence="1 14">
        <text>ATP + protein L-histidine = ADP + protein N-phospho-L-histidine.</text>
        <dbReference type="EC" id="2.7.13.3"/>
    </reaction>
</comment>
<keyword evidence="10 14" id="KW-0067">ATP-binding</keyword>
<dbReference type="Pfam" id="PF00672">
    <property type="entry name" value="HAMP"/>
    <property type="match status" value="1"/>
</dbReference>
<dbReference type="EMBL" id="JACHLP010000010">
    <property type="protein sequence ID" value="MBB4845649.1"/>
    <property type="molecule type" value="Genomic_DNA"/>
</dbReference>
<dbReference type="PROSITE" id="PS50885">
    <property type="entry name" value="HAMP"/>
    <property type="match status" value="1"/>
</dbReference>
<keyword evidence="11 15" id="KW-1133">Transmembrane helix</keyword>
<evidence type="ECO:0000259" key="16">
    <source>
        <dbReference type="PROSITE" id="PS50109"/>
    </source>
</evidence>
<dbReference type="InterPro" id="IPR036890">
    <property type="entry name" value="HATPase_C_sf"/>
</dbReference>
<evidence type="ECO:0000256" key="12">
    <source>
        <dbReference type="ARBA" id="ARBA00023012"/>
    </source>
</evidence>
<dbReference type="GO" id="GO:0005524">
    <property type="term" value="F:ATP binding"/>
    <property type="evidence" value="ECO:0007669"/>
    <property type="project" value="UniProtKB-UniRule"/>
</dbReference>
<sequence length="643" mass="70501">MFHRVRSLVGKLALIQTSFLLVALASIAFTLWVSWQLEGGAGAINEAGRMRMLSYRMTLSQTEGRVPELLRDVGSFEAMVERLHKGDAQRPLFVPDTAECREGLARIEAQWPKFRASLLGSSDSRELRSQADAFVATVDELVGAIEQTIAARTAILGGLCFGLVVLVVAASVVFVSGTFVWIVQPLQRLRDGLGQMAGGNLAVRVDEEASVEEFTSLAMGFNQMATALQQAYAGLEGKVREKTAHLAQQNERLEALYDVAQMSGQADQTLETLAHSFAHKLARIARADASAVRLAAEDGERLLLLGQACLPQAMIDAERCLRKGECACGAPALTPTPGNPRVIAIQTLPAPKLGHCELAGFQTAISIPMRAGPRLVGEVELFFYSERRLNESESVLLDALVGQFGVQVDNLRLVSRDREMAVSEERNLLAQELHDSIAQVLAFLKIQVQLLRGAMAKNRPEQIERVVDEIDAGVKECYANVRELLVHFRTRPGHEDIEHALRNTLAKFERQSGLSTHLSLQGDGLPLPPDHQIQVLHIVQEALSNVRKHAQADHVSLRVEQLPRWSFEVQDNGRGFQPRPPDDSHTHVGLQIMRERAQRIGAQLSIDSPPEGGTRVRLSLPVQSVFTSTRAPAPPAPQPSTQT</sequence>
<dbReference type="PANTHER" id="PTHR24421:SF10">
    <property type="entry name" value="NITRATE_NITRITE SENSOR PROTEIN NARQ"/>
    <property type="match status" value="1"/>
</dbReference>
<dbReference type="CDD" id="cd16917">
    <property type="entry name" value="HATPase_UhpB-NarQ-NarX-like"/>
    <property type="match status" value="1"/>
</dbReference>
<evidence type="ECO:0000259" key="17">
    <source>
        <dbReference type="PROSITE" id="PS50885"/>
    </source>
</evidence>
<dbReference type="InterPro" id="IPR042295">
    <property type="entry name" value="NarX-like_N_sf"/>
</dbReference>
<dbReference type="Pfam" id="PF07730">
    <property type="entry name" value="HisKA_3"/>
    <property type="match status" value="1"/>
</dbReference>
<dbReference type="PROSITE" id="PS50109">
    <property type="entry name" value="HIS_KIN"/>
    <property type="match status" value="1"/>
</dbReference>
<dbReference type="PANTHER" id="PTHR24421">
    <property type="entry name" value="NITRATE/NITRITE SENSOR PROTEIN NARX-RELATED"/>
    <property type="match status" value="1"/>
</dbReference>
<dbReference type="Gene3D" id="3.30.450.40">
    <property type="match status" value="1"/>
</dbReference>
<dbReference type="InterPro" id="IPR003594">
    <property type="entry name" value="HATPase_dom"/>
</dbReference>
<evidence type="ECO:0000256" key="6">
    <source>
        <dbReference type="ARBA" id="ARBA00022679"/>
    </source>
</evidence>
<dbReference type="InterPro" id="IPR005467">
    <property type="entry name" value="His_kinase_dom"/>
</dbReference>
<evidence type="ECO:0000256" key="5">
    <source>
        <dbReference type="ARBA" id="ARBA00022553"/>
    </source>
</evidence>
<dbReference type="Gene3D" id="1.10.8.500">
    <property type="entry name" value="HAMP domain in histidine kinase"/>
    <property type="match status" value="1"/>
</dbReference>
<dbReference type="GO" id="GO:0046983">
    <property type="term" value="F:protein dimerization activity"/>
    <property type="evidence" value="ECO:0007669"/>
    <property type="project" value="UniProtKB-UniRule"/>
</dbReference>
<evidence type="ECO:0000256" key="14">
    <source>
        <dbReference type="PIRNR" id="PIRNR003167"/>
    </source>
</evidence>
<evidence type="ECO:0000313" key="19">
    <source>
        <dbReference type="Proteomes" id="UP000562027"/>
    </source>
</evidence>
<comment type="subcellular location">
    <subcellularLocation>
        <location evidence="2">Cell inner membrane</location>
        <topology evidence="2">Multi-pass membrane protein</topology>
    </subcellularLocation>
</comment>
<keyword evidence="4 14" id="KW-0997">Cell inner membrane</keyword>
<dbReference type="SMART" id="SM00065">
    <property type="entry name" value="GAF"/>
    <property type="match status" value="1"/>
</dbReference>
<keyword evidence="8 14" id="KW-0547">Nucleotide-binding</keyword>
<dbReference type="Gene3D" id="1.20.5.1930">
    <property type="match status" value="1"/>
</dbReference>
<dbReference type="Proteomes" id="UP000562027">
    <property type="component" value="Unassembled WGS sequence"/>
</dbReference>
<evidence type="ECO:0000313" key="18">
    <source>
        <dbReference type="EMBL" id="MBB4845649.1"/>
    </source>
</evidence>
<name>A0A840LI14_9BURK</name>
<keyword evidence="5" id="KW-0597">Phosphoprotein</keyword>
<dbReference type="EC" id="2.7.13.3" evidence="14"/>
<dbReference type="InterPro" id="IPR029095">
    <property type="entry name" value="NarX-like_N"/>
</dbReference>
<evidence type="ECO:0000256" key="7">
    <source>
        <dbReference type="ARBA" id="ARBA00022692"/>
    </source>
</evidence>
<feature type="transmembrane region" description="Helical" evidence="15">
    <location>
        <begin position="12"/>
        <end position="35"/>
    </location>
</feature>
<dbReference type="InterPro" id="IPR011712">
    <property type="entry name" value="Sig_transdc_His_kin_sub3_dim/P"/>
</dbReference>
<dbReference type="SUPFAM" id="SSF158472">
    <property type="entry name" value="HAMP domain-like"/>
    <property type="match status" value="1"/>
</dbReference>
<dbReference type="GO" id="GO:0000155">
    <property type="term" value="F:phosphorelay sensor kinase activity"/>
    <property type="evidence" value="ECO:0007669"/>
    <property type="project" value="UniProtKB-UniRule"/>
</dbReference>
<dbReference type="Gene3D" id="1.20.120.960">
    <property type="entry name" value="Histidine kinase NarX, sensor domain"/>
    <property type="match status" value="1"/>
</dbReference>
<dbReference type="Gene3D" id="3.30.565.10">
    <property type="entry name" value="Histidine kinase-like ATPase, C-terminal domain"/>
    <property type="match status" value="1"/>
</dbReference>
<protein>
    <recommendedName>
        <fullName evidence="14">Sensor protein</fullName>
        <ecNumber evidence="14">2.7.13.3</ecNumber>
    </recommendedName>
</protein>
<keyword evidence="12 14" id="KW-0902">Two-component regulatory system</keyword>
<dbReference type="InterPro" id="IPR029016">
    <property type="entry name" value="GAF-like_dom_sf"/>
</dbReference>
<organism evidence="18 19">
    <name type="scientific">Roseateles oligotrophus</name>
    <dbReference type="NCBI Taxonomy" id="1769250"/>
    <lineage>
        <taxon>Bacteria</taxon>
        <taxon>Pseudomonadati</taxon>
        <taxon>Pseudomonadota</taxon>
        <taxon>Betaproteobacteria</taxon>
        <taxon>Burkholderiales</taxon>
        <taxon>Sphaerotilaceae</taxon>
        <taxon>Roseateles</taxon>
    </lineage>
</organism>
<keyword evidence="9 14" id="KW-0418">Kinase</keyword>
<proteinExistence type="predicted"/>
<comment type="caution">
    <text evidence="18">The sequence shown here is derived from an EMBL/GenBank/DDBJ whole genome shotgun (WGS) entry which is preliminary data.</text>
</comment>
<evidence type="ECO:0000256" key="3">
    <source>
        <dbReference type="ARBA" id="ARBA00022475"/>
    </source>
</evidence>
<evidence type="ECO:0000256" key="15">
    <source>
        <dbReference type="SAM" id="Phobius"/>
    </source>
</evidence>
<dbReference type="Pfam" id="PF02518">
    <property type="entry name" value="HATPase_c"/>
    <property type="match status" value="1"/>
</dbReference>
<keyword evidence="19" id="KW-1185">Reference proteome</keyword>
<gene>
    <name evidence="18" type="ORF">HNP55_004201</name>
</gene>
<dbReference type="InterPro" id="IPR003018">
    <property type="entry name" value="GAF"/>
</dbReference>
<accession>A0A840LI14</accession>
<evidence type="ECO:0000256" key="8">
    <source>
        <dbReference type="ARBA" id="ARBA00022741"/>
    </source>
</evidence>
<dbReference type="InterPro" id="IPR016380">
    <property type="entry name" value="Sig_transdc_His_kin_NarX/NarQ"/>
</dbReference>